<dbReference type="STRING" id="246191.SAMN05660337_0719"/>
<dbReference type="GO" id="GO:0004020">
    <property type="term" value="F:adenylylsulfate kinase activity"/>
    <property type="evidence" value="ECO:0007669"/>
    <property type="project" value="UniProtKB-UniRule"/>
</dbReference>
<dbReference type="AlphaFoldDB" id="A0A1G9CL80"/>
<dbReference type="GO" id="GO:0070814">
    <property type="term" value="P:hydrogen sulfide biosynthetic process"/>
    <property type="evidence" value="ECO:0007669"/>
    <property type="project" value="UniProtKB-UniRule"/>
</dbReference>
<dbReference type="CDD" id="cd02027">
    <property type="entry name" value="APSK"/>
    <property type="match status" value="1"/>
</dbReference>
<feature type="region of interest" description="Disordered" evidence="8">
    <location>
        <begin position="1"/>
        <end position="21"/>
    </location>
</feature>
<dbReference type="EMBL" id="FNGA01000001">
    <property type="protein sequence ID" value="SDK52427.1"/>
    <property type="molecule type" value="Genomic_DNA"/>
</dbReference>
<keyword evidence="4 6" id="KW-0547">Nucleotide-binding</keyword>
<dbReference type="RefSeq" id="WP_092158278.1">
    <property type="nucleotide sequence ID" value="NZ_FNGA01000001.1"/>
</dbReference>
<organism evidence="10 11">
    <name type="scientific">Maridesulfovibrio ferrireducens</name>
    <dbReference type="NCBI Taxonomy" id="246191"/>
    <lineage>
        <taxon>Bacteria</taxon>
        <taxon>Pseudomonadati</taxon>
        <taxon>Thermodesulfobacteriota</taxon>
        <taxon>Desulfovibrionia</taxon>
        <taxon>Desulfovibrionales</taxon>
        <taxon>Desulfovibrionaceae</taxon>
        <taxon>Maridesulfovibrio</taxon>
    </lineage>
</organism>
<keyword evidence="11" id="KW-1185">Reference proteome</keyword>
<proteinExistence type="inferred from homology"/>
<evidence type="ECO:0000256" key="1">
    <source>
        <dbReference type="ARBA" id="ARBA00001823"/>
    </source>
</evidence>
<feature type="compositionally biased region" description="Basic residues" evidence="8">
    <location>
        <begin position="1"/>
        <end position="11"/>
    </location>
</feature>
<evidence type="ECO:0000256" key="5">
    <source>
        <dbReference type="ARBA" id="ARBA00022840"/>
    </source>
</evidence>
<evidence type="ECO:0000256" key="2">
    <source>
        <dbReference type="ARBA" id="ARBA00012121"/>
    </source>
</evidence>
<dbReference type="InterPro" id="IPR059117">
    <property type="entry name" value="APS_kinase_dom"/>
</dbReference>
<evidence type="ECO:0000256" key="8">
    <source>
        <dbReference type="SAM" id="MobiDB-lite"/>
    </source>
</evidence>
<dbReference type="GO" id="GO:0005737">
    <property type="term" value="C:cytoplasm"/>
    <property type="evidence" value="ECO:0007669"/>
    <property type="project" value="TreeGrafter"/>
</dbReference>
<dbReference type="Pfam" id="PF01583">
    <property type="entry name" value="APS_kinase"/>
    <property type="match status" value="1"/>
</dbReference>
<dbReference type="EC" id="2.7.1.25" evidence="2 6"/>
<evidence type="ECO:0000313" key="11">
    <source>
        <dbReference type="Proteomes" id="UP000199053"/>
    </source>
</evidence>
<dbReference type="GO" id="GO:0019379">
    <property type="term" value="P:sulfate assimilation, phosphoadenylyl sulfate reduction by phosphoadenylyl-sulfate reductase (thioredoxin)"/>
    <property type="evidence" value="ECO:0007669"/>
    <property type="project" value="TreeGrafter"/>
</dbReference>
<comment type="caution">
    <text evidence="6">Lacks conserved residue(s) required for the propagation of feature annotation.</text>
</comment>
<keyword evidence="6 7" id="KW-0418">Kinase</keyword>
<accession>A0A1G9CL80</accession>
<evidence type="ECO:0000256" key="7">
    <source>
        <dbReference type="RuleBase" id="RU004347"/>
    </source>
</evidence>
<comment type="similarity">
    <text evidence="6 7">Belongs to the APS kinase family.</text>
</comment>
<keyword evidence="5 6" id="KW-0067">ATP-binding</keyword>
<comment type="catalytic activity">
    <reaction evidence="1 6 7">
        <text>adenosine 5'-phosphosulfate + ATP = 3'-phosphoadenylyl sulfate + ADP + H(+)</text>
        <dbReference type="Rhea" id="RHEA:24152"/>
        <dbReference type="ChEBI" id="CHEBI:15378"/>
        <dbReference type="ChEBI" id="CHEBI:30616"/>
        <dbReference type="ChEBI" id="CHEBI:58243"/>
        <dbReference type="ChEBI" id="CHEBI:58339"/>
        <dbReference type="ChEBI" id="CHEBI:456216"/>
        <dbReference type="EC" id="2.7.1.25"/>
    </reaction>
</comment>
<dbReference type="OrthoDB" id="9804504at2"/>
<evidence type="ECO:0000313" key="10">
    <source>
        <dbReference type="EMBL" id="SDK52427.1"/>
    </source>
</evidence>
<dbReference type="Proteomes" id="UP000199053">
    <property type="component" value="Unassembled WGS sequence"/>
</dbReference>
<reference evidence="11" key="1">
    <citation type="submission" date="2016-10" db="EMBL/GenBank/DDBJ databases">
        <authorList>
            <person name="Varghese N."/>
            <person name="Submissions S."/>
        </authorList>
    </citation>
    <scope>NUCLEOTIDE SEQUENCE [LARGE SCALE GENOMIC DNA]</scope>
    <source>
        <strain evidence="11">DSM 16995</strain>
    </source>
</reference>
<dbReference type="PANTHER" id="PTHR42700:SF1">
    <property type="entry name" value="SULFATE ADENYLYLTRANSFERASE"/>
    <property type="match status" value="1"/>
</dbReference>
<feature type="domain" description="APS kinase" evidence="9">
    <location>
        <begin position="27"/>
        <end position="174"/>
    </location>
</feature>
<dbReference type="InterPro" id="IPR027417">
    <property type="entry name" value="P-loop_NTPase"/>
</dbReference>
<dbReference type="GO" id="GO:0010134">
    <property type="term" value="P:sulfate assimilation via adenylyl sulfate reduction"/>
    <property type="evidence" value="ECO:0007669"/>
    <property type="project" value="TreeGrafter"/>
</dbReference>
<dbReference type="InterPro" id="IPR002891">
    <property type="entry name" value="APS"/>
</dbReference>
<dbReference type="GO" id="GO:0005524">
    <property type="term" value="F:ATP binding"/>
    <property type="evidence" value="ECO:0007669"/>
    <property type="project" value="UniProtKB-UniRule"/>
</dbReference>
<dbReference type="GO" id="GO:0004781">
    <property type="term" value="F:sulfate adenylyltransferase (ATP) activity"/>
    <property type="evidence" value="ECO:0007669"/>
    <property type="project" value="TreeGrafter"/>
</dbReference>
<dbReference type="InterPro" id="IPR050512">
    <property type="entry name" value="Sulf_AdTrans/APS_kinase"/>
</dbReference>
<dbReference type="HAMAP" id="MF_00065">
    <property type="entry name" value="Adenylyl_sulf_kinase"/>
    <property type="match status" value="1"/>
</dbReference>
<dbReference type="UniPathway" id="UPA00140">
    <property type="reaction ID" value="UER00205"/>
</dbReference>
<protein>
    <recommendedName>
        <fullName evidence="2 6">Adenylyl-sulfate kinase</fullName>
        <ecNumber evidence="2 6">2.7.1.25</ecNumber>
    </recommendedName>
    <alternativeName>
        <fullName evidence="6">APS kinase</fullName>
    </alternativeName>
    <alternativeName>
        <fullName evidence="6">ATP adenosine-5'-phosphosulfate 3'-phosphotransferase</fullName>
    </alternativeName>
    <alternativeName>
        <fullName evidence="6">Adenosine-5'-phosphosulfate kinase</fullName>
    </alternativeName>
</protein>
<comment type="function">
    <text evidence="6 7">Catalyzes the synthesis of activated sulfate.</text>
</comment>
<comment type="pathway">
    <text evidence="6 7">Sulfur metabolism; hydrogen sulfide biosynthesis; sulfite from sulfate: step 2/3.</text>
</comment>
<evidence type="ECO:0000259" key="9">
    <source>
        <dbReference type="Pfam" id="PF01583"/>
    </source>
</evidence>
<dbReference type="PANTHER" id="PTHR42700">
    <property type="entry name" value="SULFATE ADENYLYLTRANSFERASE"/>
    <property type="match status" value="1"/>
</dbReference>
<evidence type="ECO:0000256" key="6">
    <source>
        <dbReference type="HAMAP-Rule" id="MF_00065"/>
    </source>
</evidence>
<dbReference type="SUPFAM" id="SSF52540">
    <property type="entry name" value="P-loop containing nucleoside triphosphate hydrolases"/>
    <property type="match status" value="1"/>
</dbReference>
<feature type="binding site" evidence="6">
    <location>
        <begin position="34"/>
        <end position="41"/>
    </location>
    <ligand>
        <name>ATP</name>
        <dbReference type="ChEBI" id="CHEBI:30616"/>
    </ligand>
</feature>
<keyword evidence="3 6" id="KW-0808">Transferase</keyword>
<evidence type="ECO:0000256" key="3">
    <source>
        <dbReference type="ARBA" id="ARBA00022679"/>
    </source>
</evidence>
<evidence type="ECO:0000256" key="4">
    <source>
        <dbReference type="ARBA" id="ARBA00022741"/>
    </source>
</evidence>
<dbReference type="NCBIfam" id="TIGR00455">
    <property type="entry name" value="apsK"/>
    <property type="match status" value="1"/>
</dbReference>
<gene>
    <name evidence="6" type="primary">cysC</name>
    <name evidence="10" type="ORF">SAMN05660337_0719</name>
</gene>
<name>A0A1G9CL80_9BACT</name>
<sequence>MNNRKNIKRYRGSVNREDREKRNKHKSAVFWMTGLSGSGKSTIAHAVEKKLFDMGILVYVFDGDNVRHGVCDDLDFSQEDRTENIRRISEVAKLFVDLGSVCFCAFITPLESDRSIARNLLGDDFKEIHVDCSLEKCEKRDTKGYYAKARAGSIQSYTGISAPYNPPKFPDLLVNTDTEVLSESVDKVISFVLNCIQPAMD</sequence>
<dbReference type="Gene3D" id="3.40.50.300">
    <property type="entry name" value="P-loop containing nucleotide triphosphate hydrolases"/>
    <property type="match status" value="1"/>
</dbReference>
<dbReference type="NCBIfam" id="NF003013">
    <property type="entry name" value="PRK03846.1"/>
    <property type="match status" value="1"/>
</dbReference>
<keyword evidence="6" id="KW-0597">Phosphoprotein</keyword>